<dbReference type="Proteomes" id="UP000260583">
    <property type="component" value="Segment"/>
</dbReference>
<organism evidence="2 3">
    <name type="scientific">Serratia phage Scapp</name>
    <dbReference type="NCBI Taxonomy" id="2282409"/>
    <lineage>
        <taxon>Viruses</taxon>
        <taxon>Duplodnaviria</taxon>
        <taxon>Heunggongvirae</taxon>
        <taxon>Uroviricota</taxon>
        <taxon>Caudoviricetes</taxon>
        <taxon>Scappvirus</taxon>
        <taxon>Scappvirus scapp</taxon>
    </lineage>
</organism>
<feature type="region of interest" description="Disordered" evidence="1">
    <location>
        <begin position="164"/>
        <end position="254"/>
    </location>
</feature>
<feature type="compositionally biased region" description="Acidic residues" evidence="1">
    <location>
        <begin position="178"/>
        <end position="190"/>
    </location>
</feature>
<protein>
    <submittedName>
        <fullName evidence="2">Uncharacterized protein</fullName>
    </submittedName>
</protein>
<name>A0A345L6T0_9CAUD</name>
<accession>A0A345L6T0</accession>
<reference evidence="3" key="1">
    <citation type="submission" date="2018-06" db="EMBL/GenBank/DDBJ databases">
        <title>Complete genome of Serratia marcescens Siphophage Scapp.</title>
        <authorList>
            <person name="Koehler B.T."/>
            <person name="Bonasera R."/>
            <person name="Liu M."/>
            <person name="Kongari R."/>
        </authorList>
    </citation>
    <scope>NUCLEOTIDE SEQUENCE [LARGE SCALE GENOMIC DNA]</scope>
</reference>
<evidence type="ECO:0000313" key="3">
    <source>
        <dbReference type="Proteomes" id="UP000260583"/>
    </source>
</evidence>
<proteinExistence type="predicted"/>
<dbReference type="InterPro" id="IPR022595">
    <property type="entry name" value="Enc34_ssDNA-bd"/>
</dbReference>
<sequence length="254" mass="29349">MPELMLKRVRMSHLFVYEASEPLEEGQKPKFRGKFIFENDKQDDKVRDAILEACVDKFGEKAGQKLFDRIIDNPEKCCYRDGDEYTDDEGKVRDGYEGNWYIAANSLKKPLLIDRARDEVGEEEGLIVSGNYANVKIDIYAYEHKKSKSRGVTAQLMGIQFVAEGEPLGGGGRRANADDFDELDEDDEDDAPRGKKGKGKPSKAKRRRDDDDDDDEPRSKRKSKRRRDDDDDDDEPRNKRRSKRRRDDDDDDDE</sequence>
<feature type="compositionally biased region" description="Basic residues" evidence="1">
    <location>
        <begin position="194"/>
        <end position="206"/>
    </location>
</feature>
<evidence type="ECO:0000313" key="2">
    <source>
        <dbReference type="EMBL" id="AXH50982.1"/>
    </source>
</evidence>
<dbReference type="EMBL" id="MH553517">
    <property type="protein sequence ID" value="AXH50982.1"/>
    <property type="molecule type" value="Genomic_DNA"/>
</dbReference>
<dbReference type="Pfam" id="PF10991">
    <property type="entry name" value="Enc34_ssDNA-bd"/>
    <property type="match status" value="1"/>
</dbReference>
<gene>
    <name evidence="2" type="ORF">CPT_Scapp_053</name>
</gene>
<evidence type="ECO:0000256" key="1">
    <source>
        <dbReference type="SAM" id="MobiDB-lite"/>
    </source>
</evidence>
<keyword evidence="3" id="KW-1185">Reference proteome</keyword>
<dbReference type="SUPFAM" id="SSF50249">
    <property type="entry name" value="Nucleic acid-binding proteins"/>
    <property type="match status" value="1"/>
</dbReference>
<dbReference type="Gene3D" id="2.40.50.140">
    <property type="entry name" value="Nucleic acid-binding proteins"/>
    <property type="match status" value="1"/>
</dbReference>
<dbReference type="InterPro" id="IPR012340">
    <property type="entry name" value="NA-bd_OB-fold"/>
</dbReference>